<dbReference type="PROSITE" id="PS00552">
    <property type="entry name" value="HTH_MERR_1"/>
    <property type="match status" value="1"/>
</dbReference>
<dbReference type="PROSITE" id="PS50937">
    <property type="entry name" value="HTH_MERR_2"/>
    <property type="match status" value="1"/>
</dbReference>
<evidence type="ECO:0000313" key="3">
    <source>
        <dbReference type="EMBL" id="GAA6268177.1"/>
    </source>
</evidence>
<reference evidence="3 4" key="1">
    <citation type="submission" date="2024-04" db="EMBL/GenBank/DDBJ databases">
        <title>Defined microbial consortia suppress multidrug-resistant proinflammatory Enterobacteriaceae via ecological control.</title>
        <authorList>
            <person name="Furuichi M."/>
            <person name="Kawaguchi T."/>
            <person name="Pust M."/>
            <person name="Yasuma K."/>
            <person name="Plichta D."/>
            <person name="Hasegawa N."/>
            <person name="Ohya T."/>
            <person name="Bhattarai S."/>
            <person name="Sasajima S."/>
            <person name="Aoto Y."/>
            <person name="Tuganbaev T."/>
            <person name="Yaginuma M."/>
            <person name="Ueda M."/>
            <person name="Okahashi N."/>
            <person name="Amafuji K."/>
            <person name="Kiridooshi Y."/>
            <person name="Sugita K."/>
            <person name="Strazar M."/>
            <person name="Skelly A."/>
            <person name="Suda W."/>
            <person name="Hattori M."/>
            <person name="Nakamoto N."/>
            <person name="Caballero S."/>
            <person name="Norman J."/>
            <person name="Olle B."/>
            <person name="Tanoue T."/>
            <person name="Arita M."/>
            <person name="Bucci V."/>
            <person name="Atarashi K."/>
            <person name="Xavier R."/>
            <person name="Honda K."/>
        </authorList>
    </citation>
    <scope>NUCLEOTIDE SEQUENCE [LARGE SCALE GENOMIC DNA]</scope>
    <source>
        <strain evidence="4">f13</strain>
    </source>
</reference>
<feature type="domain" description="HTH merR-type" evidence="2">
    <location>
        <begin position="6"/>
        <end position="75"/>
    </location>
</feature>
<dbReference type="RefSeq" id="WP_390469463.1">
    <property type="nucleotide sequence ID" value="NZ_BAABXL010000001.1"/>
</dbReference>
<dbReference type="Gene3D" id="1.10.1660.10">
    <property type="match status" value="1"/>
</dbReference>
<dbReference type="InterPro" id="IPR000551">
    <property type="entry name" value="MerR-type_HTH_dom"/>
</dbReference>
<dbReference type="InterPro" id="IPR029442">
    <property type="entry name" value="GyrI-like"/>
</dbReference>
<dbReference type="Pfam" id="PF13411">
    <property type="entry name" value="MerR_1"/>
    <property type="match status" value="1"/>
</dbReference>
<dbReference type="SMART" id="SM00422">
    <property type="entry name" value="HTH_MERR"/>
    <property type="match status" value="1"/>
</dbReference>
<name>A0ABQ0AW18_9FIRM</name>
<dbReference type="Pfam" id="PF06445">
    <property type="entry name" value="GyrI-like"/>
    <property type="match status" value="1"/>
</dbReference>
<evidence type="ECO:0000259" key="2">
    <source>
        <dbReference type="PROSITE" id="PS50937"/>
    </source>
</evidence>
<dbReference type="CDD" id="cd01107">
    <property type="entry name" value="HTH_BmrR"/>
    <property type="match status" value="1"/>
</dbReference>
<evidence type="ECO:0000256" key="1">
    <source>
        <dbReference type="ARBA" id="ARBA00023125"/>
    </source>
</evidence>
<dbReference type="EMBL" id="BAABXL010000001">
    <property type="protein sequence ID" value="GAA6268177.1"/>
    <property type="molecule type" value="Genomic_DNA"/>
</dbReference>
<dbReference type="PANTHER" id="PTHR30204">
    <property type="entry name" value="REDOX-CYCLING DRUG-SENSING TRANSCRIPTIONAL ACTIVATOR SOXR"/>
    <property type="match status" value="1"/>
</dbReference>
<gene>
    <name evidence="3" type="ORF">F130042H8_12370</name>
</gene>
<keyword evidence="1" id="KW-0238">DNA-binding</keyword>
<keyword evidence="4" id="KW-1185">Reference proteome</keyword>
<protein>
    <submittedName>
        <fullName evidence="3">MerR family transcriptional regulator</fullName>
    </submittedName>
</protein>
<dbReference type="InterPro" id="IPR011256">
    <property type="entry name" value="Reg_factor_effector_dom_sf"/>
</dbReference>
<dbReference type="SUPFAM" id="SSF46955">
    <property type="entry name" value="Putative DNA-binding domain"/>
    <property type="match status" value="1"/>
</dbReference>
<comment type="caution">
    <text evidence="3">The sequence shown here is derived from an EMBL/GenBank/DDBJ whole genome shotgun (WGS) entry which is preliminary data.</text>
</comment>
<organism evidence="3 4">
    <name type="scientific">Enterocloster alcoholdehydrogenati</name>
    <dbReference type="NCBI Taxonomy" id="2547410"/>
    <lineage>
        <taxon>Bacteria</taxon>
        <taxon>Bacillati</taxon>
        <taxon>Bacillota</taxon>
        <taxon>Clostridia</taxon>
        <taxon>Lachnospirales</taxon>
        <taxon>Lachnospiraceae</taxon>
        <taxon>Enterocloster</taxon>
    </lineage>
</organism>
<accession>A0ABQ0AW18</accession>
<dbReference type="SUPFAM" id="SSF55136">
    <property type="entry name" value="Probable bacterial effector-binding domain"/>
    <property type="match status" value="1"/>
</dbReference>
<dbReference type="Proteomes" id="UP001600894">
    <property type="component" value="Unassembled WGS sequence"/>
</dbReference>
<dbReference type="InterPro" id="IPR047057">
    <property type="entry name" value="MerR_fam"/>
</dbReference>
<proteinExistence type="predicted"/>
<dbReference type="PANTHER" id="PTHR30204:SF96">
    <property type="entry name" value="CHROMOSOME-ANCHORING PROTEIN RACA"/>
    <property type="match status" value="1"/>
</dbReference>
<dbReference type="InterPro" id="IPR009061">
    <property type="entry name" value="DNA-bd_dom_put_sf"/>
</dbReference>
<sequence length="278" mass="32811">MAEERLYSIGEVSKLCNISTKALRFYDKIGVIVPDRVGENGYRYYSLDTILRIPIVKYYKQMGFRLEEMQGLVNGEDYYVVGDSFQSKINELWEQEHSIHNSYVSVKDWYELIQEAKTVRCNKLQEVGMRYVSEEHYCYMDQEFEYHYMDSIINIPWVNYLDSVKNEITGPVILEFPSWQEKMERSSRRARIMQKPIHPCSCETNEVNFGGFMAATIYHVGSHTKIEESYEKLAVWAKTRGISCGPNAYERYVVDYWTTSNHDEFVTEIILPIKNHRE</sequence>
<evidence type="ECO:0000313" key="4">
    <source>
        <dbReference type="Proteomes" id="UP001600894"/>
    </source>
</evidence>
<dbReference type="Gene3D" id="3.20.80.10">
    <property type="entry name" value="Regulatory factor, effector binding domain"/>
    <property type="match status" value="1"/>
</dbReference>